<reference evidence="1 2" key="1">
    <citation type="journal article" date="2006" name="Science">
        <title>Phytophthora genome sequences uncover evolutionary origins and mechanisms of pathogenesis.</title>
        <authorList>
            <person name="Tyler B.M."/>
            <person name="Tripathy S."/>
            <person name="Zhang X."/>
            <person name="Dehal P."/>
            <person name="Jiang R.H."/>
            <person name="Aerts A."/>
            <person name="Arredondo F.D."/>
            <person name="Baxter L."/>
            <person name="Bensasson D."/>
            <person name="Beynon J.L."/>
            <person name="Chapman J."/>
            <person name="Damasceno C.M."/>
            <person name="Dorrance A.E."/>
            <person name="Dou D."/>
            <person name="Dickerman A.W."/>
            <person name="Dubchak I.L."/>
            <person name="Garbelotto M."/>
            <person name="Gijzen M."/>
            <person name="Gordon S.G."/>
            <person name="Govers F."/>
            <person name="Grunwald N.J."/>
            <person name="Huang W."/>
            <person name="Ivors K.L."/>
            <person name="Jones R.W."/>
            <person name="Kamoun S."/>
            <person name="Krampis K."/>
            <person name="Lamour K.H."/>
            <person name="Lee M.K."/>
            <person name="McDonald W.H."/>
            <person name="Medina M."/>
            <person name="Meijer H.J."/>
            <person name="Nordberg E.K."/>
            <person name="Maclean D.J."/>
            <person name="Ospina-Giraldo M.D."/>
            <person name="Morris P.F."/>
            <person name="Phuntumart V."/>
            <person name="Putnam N.H."/>
            <person name="Rash S."/>
            <person name="Rose J.K."/>
            <person name="Sakihama Y."/>
            <person name="Salamov A.A."/>
            <person name="Savidor A."/>
            <person name="Scheuring C.F."/>
            <person name="Smith B.M."/>
            <person name="Sobral B.W."/>
            <person name="Terry A."/>
            <person name="Torto-Alalibo T.A."/>
            <person name="Win J."/>
            <person name="Xu Z."/>
            <person name="Zhang H."/>
            <person name="Grigoriev I.V."/>
            <person name="Rokhsar D.S."/>
            <person name="Boore J.L."/>
        </authorList>
    </citation>
    <scope>NUCLEOTIDE SEQUENCE [LARGE SCALE GENOMIC DNA]</scope>
    <source>
        <strain evidence="1 2">P6497</strain>
    </source>
</reference>
<evidence type="ECO:0000313" key="1">
    <source>
        <dbReference type="EMBL" id="EGZ20847.1"/>
    </source>
</evidence>
<dbReference type="RefSeq" id="XP_009523564.1">
    <property type="nucleotide sequence ID" value="XM_009525269.1"/>
</dbReference>
<dbReference type="EMBL" id="JH159153">
    <property type="protein sequence ID" value="EGZ20847.1"/>
    <property type="molecule type" value="Genomic_DNA"/>
</dbReference>
<accession>G4Z4K3</accession>
<evidence type="ECO:0008006" key="3">
    <source>
        <dbReference type="Google" id="ProtNLM"/>
    </source>
</evidence>
<keyword evidence="2" id="KW-1185">Reference proteome</keyword>
<sequence>ADRHPNRWVGETVYKQGEDGCGREVQIKGVVMSYCPMSTKFLLLYSDGSSEAVPIDEIGDHVPLLRQLPDAKRRLKKRKGEERTACQEHSRATVKRVKVVKKEATKATALVPPVSTYASAAARPDVAPLASRFVQDMLWALTTTYNVSDAKQQALLATLDNRSEQPKAALARYIEEGGLDFMHQTLRNWA</sequence>
<dbReference type="SMR" id="G4Z4K3"/>
<organism evidence="1 2">
    <name type="scientific">Phytophthora sojae (strain P6497)</name>
    <name type="common">Soybean stem and root rot agent</name>
    <name type="synonym">Phytophthora megasperma f. sp. glycines</name>
    <dbReference type="NCBI Taxonomy" id="1094619"/>
    <lineage>
        <taxon>Eukaryota</taxon>
        <taxon>Sar</taxon>
        <taxon>Stramenopiles</taxon>
        <taxon>Oomycota</taxon>
        <taxon>Peronosporomycetes</taxon>
        <taxon>Peronosporales</taxon>
        <taxon>Peronosporaceae</taxon>
        <taxon>Phytophthora</taxon>
    </lineage>
</organism>
<dbReference type="KEGG" id="psoj:PHYSODRAFT_438071"/>
<proteinExistence type="predicted"/>
<feature type="non-terminal residue" evidence="1">
    <location>
        <position position="190"/>
    </location>
</feature>
<dbReference type="OMA" id="EERTACQ"/>
<name>G4Z4K3_PHYSP</name>
<feature type="non-terminal residue" evidence="1">
    <location>
        <position position="1"/>
    </location>
</feature>
<dbReference type="Proteomes" id="UP000002640">
    <property type="component" value="Unassembled WGS sequence"/>
</dbReference>
<dbReference type="InParanoid" id="G4Z4K3"/>
<evidence type="ECO:0000313" key="2">
    <source>
        <dbReference type="Proteomes" id="UP000002640"/>
    </source>
</evidence>
<dbReference type="GeneID" id="20652580"/>
<dbReference type="AlphaFoldDB" id="G4Z4K3"/>
<protein>
    <recommendedName>
        <fullName evidence="3">Tudor domain-containing protein</fullName>
    </recommendedName>
</protein>
<gene>
    <name evidence="1" type="ORF">PHYSODRAFT_438071</name>
</gene>